<reference evidence="1 2" key="1">
    <citation type="journal article" date="2018" name="MBio">
        <title>Comparative Genomics Reveals the Core Gene Toolbox for the Fungus-Insect Symbiosis.</title>
        <authorList>
            <person name="Wang Y."/>
            <person name="Stata M."/>
            <person name="Wang W."/>
            <person name="Stajich J.E."/>
            <person name="White M.M."/>
            <person name="Moncalvo J.M."/>
        </authorList>
    </citation>
    <scope>NUCLEOTIDE SEQUENCE [LARGE SCALE GENOMIC DNA]</scope>
    <source>
        <strain evidence="1 2">SC-DP-2</strain>
    </source>
</reference>
<keyword evidence="2" id="KW-1185">Reference proteome</keyword>
<evidence type="ECO:0000313" key="1">
    <source>
        <dbReference type="EMBL" id="PVV04136.1"/>
    </source>
</evidence>
<comment type="caution">
    <text evidence="1">The sequence shown here is derived from an EMBL/GenBank/DDBJ whole genome shotgun (WGS) entry which is preliminary data.</text>
</comment>
<gene>
    <name evidence="1" type="ORF">BB560_001370</name>
</gene>
<dbReference type="STRING" id="133381.A0A2T9ZHQ0"/>
<dbReference type="OrthoDB" id="10252687at2759"/>
<protein>
    <submittedName>
        <fullName evidence="1">Uncharacterized protein</fullName>
    </submittedName>
</protein>
<evidence type="ECO:0000313" key="2">
    <source>
        <dbReference type="Proteomes" id="UP000245609"/>
    </source>
</evidence>
<dbReference type="EMBL" id="MBFS01000157">
    <property type="protein sequence ID" value="PVV04136.1"/>
    <property type="molecule type" value="Genomic_DNA"/>
</dbReference>
<accession>A0A2T9ZHQ0</accession>
<proteinExistence type="predicted"/>
<name>A0A2T9ZHQ0_9FUNG</name>
<organism evidence="1 2">
    <name type="scientific">Smittium megazygosporum</name>
    <dbReference type="NCBI Taxonomy" id="133381"/>
    <lineage>
        <taxon>Eukaryota</taxon>
        <taxon>Fungi</taxon>
        <taxon>Fungi incertae sedis</taxon>
        <taxon>Zoopagomycota</taxon>
        <taxon>Kickxellomycotina</taxon>
        <taxon>Harpellomycetes</taxon>
        <taxon>Harpellales</taxon>
        <taxon>Legeriomycetaceae</taxon>
        <taxon>Smittium</taxon>
    </lineage>
</organism>
<dbReference type="AlphaFoldDB" id="A0A2T9ZHQ0"/>
<sequence length="210" mass="24071">MSSYSSINSLSQTLSTAIQHENISVLCDYFRLSNLTKNGRGSSQLIIPNTNILRKKLKAPWDQIVFLHSNSIELLLQNQISLSYEAQIKTFQEFLKEFSKLKAWILPLIAIDVSPLPDFEEFPLCDKVEYNFNIGVLAFLQQDYLKASKHLSYSLAHIPAKATKNRIISDSLEYGEWENSTGQVIRKIQGFRKHLSSFFISIHGWELETV</sequence>
<dbReference type="Proteomes" id="UP000245609">
    <property type="component" value="Unassembled WGS sequence"/>
</dbReference>